<accession>A0A1I8HZR8</accession>
<reference evidence="4" key="1">
    <citation type="submission" date="2016-11" db="UniProtKB">
        <authorList>
            <consortium name="WormBaseParasite"/>
        </authorList>
    </citation>
    <scope>IDENTIFICATION</scope>
</reference>
<dbReference type="GO" id="GO:0005737">
    <property type="term" value="C:cytoplasm"/>
    <property type="evidence" value="ECO:0007669"/>
    <property type="project" value="InterPro"/>
</dbReference>
<dbReference type="InterPro" id="IPR028131">
    <property type="entry name" value="VASH1"/>
</dbReference>
<dbReference type="WBParaSite" id="maker-uti_cns_0008883-snap-gene-0.2-mRNA-1">
    <property type="protein sequence ID" value="maker-uti_cns_0008883-snap-gene-0.2-mRNA-1"/>
    <property type="gene ID" value="maker-uti_cns_0008883-snap-gene-0.2"/>
</dbReference>
<feature type="active site" evidence="1">
    <location>
        <position position="154"/>
    </location>
</feature>
<feature type="active site" evidence="1">
    <location>
        <position position="171"/>
    </location>
</feature>
<evidence type="ECO:0000256" key="1">
    <source>
        <dbReference type="PIRSR" id="PIRSR628131-1"/>
    </source>
</evidence>
<dbReference type="PANTHER" id="PTHR15750">
    <property type="entry name" value="VASOHIBIN-1-LIKE ISOFORM X2"/>
    <property type="match status" value="1"/>
</dbReference>
<organism evidence="3 4">
    <name type="scientific">Macrostomum lignano</name>
    <dbReference type="NCBI Taxonomy" id="282301"/>
    <lineage>
        <taxon>Eukaryota</taxon>
        <taxon>Metazoa</taxon>
        <taxon>Spiralia</taxon>
        <taxon>Lophotrochozoa</taxon>
        <taxon>Platyhelminthes</taxon>
        <taxon>Rhabditophora</taxon>
        <taxon>Macrostomorpha</taxon>
        <taxon>Macrostomida</taxon>
        <taxon>Macrostomidae</taxon>
        <taxon>Macrostomum</taxon>
    </lineage>
</organism>
<name>A0A1I8HZR8_9PLAT</name>
<feature type="compositionally biased region" description="Low complexity" evidence="2">
    <location>
        <begin position="304"/>
        <end position="318"/>
    </location>
</feature>
<keyword evidence="3" id="KW-1185">Reference proteome</keyword>
<dbReference type="AlphaFoldDB" id="A0A1I8HZR8"/>
<sequence>FHEVVKRDLDDPNDDMNADFDETTLFLTNKNGFPIDDGTWSNMWKFAEYQQPKAKEKIRSIRATPANDLAEPKIPVPPLTFPIGSTTSSKILAVQKYFAELHLMEDAKQMIKESLPIKCLEAVVLGIYLTNKIEDLTRFAIGFKSAFNGHVHRHVVLGLYSKGMFGALGISRRDDLMYKPLTFKQTLTELIMEYKAAYQRHWHKLKQVKIGMAIGKNPHSFEPLPWKVPSELRFARFQVLLGARTLCHFAPSPPPVLQGLTVFPSSQPFEEMRSELEKFSKLVRHGASFSHQQQAAARRERLPRSASLPALSQPASPQRSAQEPAQHRGRQQQQQQQQSATPQKSLLMRKKSGYLLRV</sequence>
<feature type="region of interest" description="Disordered" evidence="2">
    <location>
        <begin position="290"/>
        <end position="358"/>
    </location>
</feature>
<evidence type="ECO:0000313" key="4">
    <source>
        <dbReference type="WBParaSite" id="maker-uti_cns_0008883-snap-gene-0.2-mRNA-1"/>
    </source>
</evidence>
<protein>
    <submittedName>
        <fullName evidence="4">Vasohibin 1</fullName>
    </submittedName>
</protein>
<feature type="active site" evidence="1">
    <location>
        <position position="119"/>
    </location>
</feature>
<dbReference type="Proteomes" id="UP000095280">
    <property type="component" value="Unplaced"/>
</dbReference>
<dbReference type="Pfam" id="PF14822">
    <property type="entry name" value="Vasohibin"/>
    <property type="match status" value="1"/>
</dbReference>
<evidence type="ECO:0000313" key="3">
    <source>
        <dbReference type="Proteomes" id="UP000095280"/>
    </source>
</evidence>
<evidence type="ECO:0000256" key="2">
    <source>
        <dbReference type="SAM" id="MobiDB-lite"/>
    </source>
</evidence>
<proteinExistence type="predicted"/>
<dbReference type="PANTHER" id="PTHR15750:SF2">
    <property type="entry name" value="VASOHIBIN"/>
    <property type="match status" value="1"/>
</dbReference>